<feature type="active site" description="Nucleophile" evidence="4">
    <location>
        <position position="253"/>
    </location>
</feature>
<keyword evidence="2 4" id="KW-0378">Hydrolase</keyword>
<evidence type="ECO:0000256" key="2">
    <source>
        <dbReference type="ARBA" id="ARBA00022801"/>
    </source>
</evidence>
<evidence type="ECO:0000259" key="5">
    <source>
        <dbReference type="PROSITE" id="PS51764"/>
    </source>
</evidence>
<dbReference type="GO" id="GO:0016985">
    <property type="term" value="F:mannan endo-1,4-beta-mannosidase activity"/>
    <property type="evidence" value="ECO:0007669"/>
    <property type="project" value="InterPro"/>
</dbReference>
<protein>
    <recommendedName>
        <fullName evidence="5">GH26 domain-containing protein</fullName>
    </recommendedName>
</protein>
<accession>A0A7W9E094</accession>
<comment type="caution">
    <text evidence="6">The sequence shown here is derived from an EMBL/GenBank/DDBJ whole genome shotgun (WGS) entry which is preliminary data.</text>
</comment>
<feature type="active site" description="Proton donor" evidence="4">
    <location>
        <position position="148"/>
    </location>
</feature>
<organism evidence="6 7">
    <name type="scientific">Pedobacter cryoconitis</name>
    <dbReference type="NCBI Taxonomy" id="188932"/>
    <lineage>
        <taxon>Bacteria</taxon>
        <taxon>Pseudomonadati</taxon>
        <taxon>Bacteroidota</taxon>
        <taxon>Sphingobacteriia</taxon>
        <taxon>Sphingobacteriales</taxon>
        <taxon>Sphingobacteriaceae</taxon>
        <taxon>Pedobacter</taxon>
    </lineage>
</organism>
<feature type="domain" description="GH26" evidence="5">
    <location>
        <begin position="25"/>
        <end position="319"/>
    </location>
</feature>
<evidence type="ECO:0000256" key="1">
    <source>
        <dbReference type="ARBA" id="ARBA00007754"/>
    </source>
</evidence>
<reference evidence="6 7" key="1">
    <citation type="submission" date="2020-08" db="EMBL/GenBank/DDBJ databases">
        <title>Genomic Encyclopedia of Type Strains, Phase IV (KMG-V): Genome sequencing to study the core and pangenomes of soil and plant-associated prokaryotes.</title>
        <authorList>
            <person name="Whitman W."/>
        </authorList>
    </citation>
    <scope>NUCLEOTIDE SEQUENCE [LARGE SCALE GENOMIC DNA]</scope>
    <source>
        <strain evidence="6 7">S3M1</strain>
    </source>
</reference>
<dbReference type="PROSITE" id="PS51257">
    <property type="entry name" value="PROKAR_LIPOPROTEIN"/>
    <property type="match status" value="1"/>
</dbReference>
<sequence>MNLSKFYLSTTISFCILTVISCKKSEAQSPPADLITSTVPSLSTVALVPAKGALLGHYYGTGTISETDAIIGSRPQIHLSYFGWSDHWAKDGSTKQDLLEGRIPLINWEPFDVKFTAIVNGKYDGQISLQADEARELGKLFFLDFAAEMNEEEGWGGHNPELYIKAYRHIHDIFVRQGATNVVWVWCPNNVDSPGGPTAMQYYPGDVYVDWVGVDGYNWGTSNSDHEWETFYQVFKEIYAKIAATGKPVIIGEMASDEVGGDKAKWISEIIPTLKSQFPAIKAVVWFDVDKERHWQINSKQNSLDAYRLMAKDPYFNTH</sequence>
<dbReference type="InterPro" id="IPR000805">
    <property type="entry name" value="Glyco_hydro_26"/>
</dbReference>
<dbReference type="InterPro" id="IPR017853">
    <property type="entry name" value="GH"/>
</dbReference>
<evidence type="ECO:0000313" key="6">
    <source>
        <dbReference type="EMBL" id="MBB5637059.1"/>
    </source>
</evidence>
<dbReference type="Proteomes" id="UP000537204">
    <property type="component" value="Unassembled WGS sequence"/>
</dbReference>
<keyword evidence="3 4" id="KW-0326">Glycosidase</keyword>
<dbReference type="PANTHER" id="PTHR40079:SF4">
    <property type="entry name" value="GH26 DOMAIN-CONTAINING PROTEIN-RELATED"/>
    <property type="match status" value="1"/>
</dbReference>
<dbReference type="PANTHER" id="PTHR40079">
    <property type="entry name" value="MANNAN ENDO-1,4-BETA-MANNOSIDASE E-RELATED"/>
    <property type="match status" value="1"/>
</dbReference>
<proteinExistence type="inferred from homology"/>
<evidence type="ECO:0000256" key="3">
    <source>
        <dbReference type="ARBA" id="ARBA00023295"/>
    </source>
</evidence>
<gene>
    <name evidence="6" type="ORF">HDE68_002972</name>
</gene>
<comment type="similarity">
    <text evidence="1 4">Belongs to the glycosyl hydrolase 26 family.</text>
</comment>
<dbReference type="AlphaFoldDB" id="A0A7W9E094"/>
<dbReference type="EMBL" id="JACHCE010000004">
    <property type="protein sequence ID" value="MBB5637059.1"/>
    <property type="molecule type" value="Genomic_DNA"/>
</dbReference>
<dbReference type="Gene3D" id="3.20.20.80">
    <property type="entry name" value="Glycosidases"/>
    <property type="match status" value="1"/>
</dbReference>
<evidence type="ECO:0000313" key="7">
    <source>
        <dbReference type="Proteomes" id="UP000537204"/>
    </source>
</evidence>
<evidence type="ECO:0000256" key="4">
    <source>
        <dbReference type="PROSITE-ProRule" id="PRU01100"/>
    </source>
</evidence>
<dbReference type="InterPro" id="IPR022790">
    <property type="entry name" value="GH26_dom"/>
</dbReference>
<dbReference type="GO" id="GO:0006080">
    <property type="term" value="P:substituted mannan metabolic process"/>
    <property type="evidence" value="ECO:0007669"/>
    <property type="project" value="InterPro"/>
</dbReference>
<dbReference type="RefSeq" id="WP_183882947.1">
    <property type="nucleotide sequence ID" value="NZ_JACHCE010000004.1"/>
</dbReference>
<dbReference type="SUPFAM" id="SSF51445">
    <property type="entry name" value="(Trans)glycosidases"/>
    <property type="match status" value="1"/>
</dbReference>
<name>A0A7W9E094_9SPHI</name>
<dbReference type="PROSITE" id="PS51764">
    <property type="entry name" value="GH26"/>
    <property type="match status" value="1"/>
</dbReference>
<dbReference type="Pfam" id="PF02156">
    <property type="entry name" value="Glyco_hydro_26"/>
    <property type="match status" value="1"/>
</dbReference>